<dbReference type="EMBL" id="CM029050">
    <property type="protein sequence ID" value="KAG2567031.1"/>
    <property type="molecule type" value="Genomic_DNA"/>
</dbReference>
<dbReference type="InterPro" id="IPR003832">
    <property type="entry name" value="DUF212"/>
</dbReference>
<feature type="transmembrane region" description="Helical" evidence="1">
    <location>
        <begin position="127"/>
        <end position="147"/>
    </location>
</feature>
<sequence length="211" mass="22431">MKSTKGKKDGTLAKSNKSLNKAPLPLSVASSRRIRVFRGRGGVLRRREGEELEVAMAAAAAAAGVVNYPLVAALLAFAVAQSSKVFTTWYKDSRWDARQFIASGGMPSSHSATVTALAVAVGIQEGFLSATFATALVFACVVMHDAFGVRLHAGKQAEVLNQIVYELPEEHPLSETKPLREILGHTVPQVVAGCILGILMAIVMHLALGRP</sequence>
<evidence type="ECO:0008006" key="4">
    <source>
        <dbReference type="Google" id="ProtNLM"/>
    </source>
</evidence>
<gene>
    <name evidence="2" type="ORF">PVAP13_7NG225100</name>
</gene>
<organism evidence="2 3">
    <name type="scientific">Panicum virgatum</name>
    <name type="common">Blackwell switchgrass</name>
    <dbReference type="NCBI Taxonomy" id="38727"/>
    <lineage>
        <taxon>Eukaryota</taxon>
        <taxon>Viridiplantae</taxon>
        <taxon>Streptophyta</taxon>
        <taxon>Embryophyta</taxon>
        <taxon>Tracheophyta</taxon>
        <taxon>Spermatophyta</taxon>
        <taxon>Magnoliopsida</taxon>
        <taxon>Liliopsida</taxon>
        <taxon>Poales</taxon>
        <taxon>Poaceae</taxon>
        <taxon>PACMAD clade</taxon>
        <taxon>Panicoideae</taxon>
        <taxon>Panicodae</taxon>
        <taxon>Paniceae</taxon>
        <taxon>Panicinae</taxon>
        <taxon>Panicum</taxon>
        <taxon>Panicum sect. Hiantes</taxon>
    </lineage>
</organism>
<dbReference type="PANTHER" id="PTHR31446:SF8">
    <property type="entry name" value="OS04G0486900 PROTEIN"/>
    <property type="match status" value="1"/>
</dbReference>
<feature type="transmembrane region" description="Helical" evidence="1">
    <location>
        <begin position="100"/>
        <end position="120"/>
    </location>
</feature>
<keyword evidence="1" id="KW-0812">Transmembrane</keyword>
<evidence type="ECO:0000256" key="1">
    <source>
        <dbReference type="SAM" id="Phobius"/>
    </source>
</evidence>
<feature type="transmembrane region" description="Helical" evidence="1">
    <location>
        <begin position="54"/>
        <end position="80"/>
    </location>
</feature>
<feature type="transmembrane region" description="Helical" evidence="1">
    <location>
        <begin position="187"/>
        <end position="208"/>
    </location>
</feature>
<keyword evidence="1" id="KW-0472">Membrane</keyword>
<dbReference type="PANTHER" id="PTHR31446">
    <property type="entry name" value="ACID PHOSPHATASE/VANADIUM-DEPENDENT HALOPEROXIDASE-RELATED PROTEIN"/>
    <property type="match status" value="1"/>
</dbReference>
<evidence type="ECO:0000313" key="2">
    <source>
        <dbReference type="EMBL" id="KAG2567031.1"/>
    </source>
</evidence>
<protein>
    <recommendedName>
        <fullName evidence="4">Acid phosphatase/vanadium-dependent haloperoxidase-related protein</fullName>
    </recommendedName>
</protein>
<comment type="caution">
    <text evidence="2">The sequence shown here is derived from an EMBL/GenBank/DDBJ whole genome shotgun (WGS) entry which is preliminary data.</text>
</comment>
<proteinExistence type="predicted"/>
<name>A0A8T0PX10_PANVG</name>
<dbReference type="Proteomes" id="UP000823388">
    <property type="component" value="Chromosome 7N"/>
</dbReference>
<dbReference type="Pfam" id="PF02681">
    <property type="entry name" value="DUF212"/>
    <property type="match status" value="1"/>
</dbReference>
<keyword evidence="3" id="KW-1185">Reference proteome</keyword>
<accession>A0A8T0PX10</accession>
<keyword evidence="1" id="KW-1133">Transmembrane helix</keyword>
<reference evidence="2" key="1">
    <citation type="submission" date="2020-05" db="EMBL/GenBank/DDBJ databases">
        <title>WGS assembly of Panicum virgatum.</title>
        <authorList>
            <person name="Lovell J.T."/>
            <person name="Jenkins J."/>
            <person name="Shu S."/>
            <person name="Juenger T.E."/>
            <person name="Schmutz J."/>
        </authorList>
    </citation>
    <scope>NUCLEOTIDE SEQUENCE</scope>
    <source>
        <strain evidence="2">AP13</strain>
    </source>
</reference>
<evidence type="ECO:0000313" key="3">
    <source>
        <dbReference type="Proteomes" id="UP000823388"/>
    </source>
</evidence>
<dbReference type="AlphaFoldDB" id="A0A8T0PX10"/>